<gene>
    <name evidence="1" type="ORF">HMPREF0634_0222</name>
</gene>
<dbReference type="AlphaFoldDB" id="E0E204"/>
<dbReference type="InterPro" id="IPR008767">
    <property type="entry name" value="Phage_SPP1_head-tail_adaptor"/>
</dbReference>
<dbReference type="RefSeq" id="WP_007788726.1">
    <property type="nucleotide sequence ID" value="NZ_ADGQ01000028.1"/>
</dbReference>
<proteinExistence type="predicted"/>
<evidence type="ECO:0000313" key="2">
    <source>
        <dbReference type="Proteomes" id="UP000003244"/>
    </source>
</evidence>
<dbReference type="GeneID" id="84800246"/>
<dbReference type="OrthoDB" id="2051942at2"/>
<evidence type="ECO:0000313" key="1">
    <source>
        <dbReference type="EMBL" id="EFM65065.1"/>
    </source>
</evidence>
<organism evidence="1 2">
    <name type="scientific">Peptostreptococcus stomatis DSM 17678</name>
    <dbReference type="NCBI Taxonomy" id="596315"/>
    <lineage>
        <taxon>Bacteria</taxon>
        <taxon>Bacillati</taxon>
        <taxon>Bacillota</taxon>
        <taxon>Clostridia</taxon>
        <taxon>Peptostreptococcales</taxon>
        <taxon>Peptostreptococcaceae</taxon>
        <taxon>Peptostreptococcus</taxon>
    </lineage>
</organism>
<accession>E0E204</accession>
<dbReference type="EMBL" id="ADGQ01000028">
    <property type="protein sequence ID" value="EFM65065.1"/>
    <property type="molecule type" value="Genomic_DNA"/>
</dbReference>
<dbReference type="NCBIfam" id="TIGR01563">
    <property type="entry name" value="gp16_SPP1"/>
    <property type="match status" value="1"/>
</dbReference>
<reference evidence="1 2" key="1">
    <citation type="submission" date="2010-08" db="EMBL/GenBank/DDBJ databases">
        <authorList>
            <person name="Harkins D.M."/>
            <person name="Madupu R."/>
            <person name="Durkin A.S."/>
            <person name="Torralba M."/>
            <person name="Methe B."/>
            <person name="Sutton G.G."/>
            <person name="Nelson K.E."/>
        </authorList>
    </citation>
    <scope>NUCLEOTIDE SEQUENCE [LARGE SCALE GENOMIC DNA]</scope>
    <source>
        <strain evidence="1 2">DSM 17678</strain>
    </source>
</reference>
<sequence>MKRLDDVIELLQVEITSDKELNQIKKHKSAEVFCKVDSVSRGEIYNAAITGLRPTYTITMNEFEYSGESEIKYNGQLYSVLRTYKKDDYIELTVGGKLGKID</sequence>
<protein>
    <submittedName>
        <fullName evidence="1">Putative phage head-tail adaptor</fullName>
    </submittedName>
</protein>
<name>E0E204_9FIRM</name>
<dbReference type="Proteomes" id="UP000003244">
    <property type="component" value="Unassembled WGS sequence"/>
</dbReference>
<dbReference type="STRING" id="596315.HMPREF0634_0222"/>
<comment type="caution">
    <text evidence="1">The sequence shown here is derived from an EMBL/GenBank/DDBJ whole genome shotgun (WGS) entry which is preliminary data.</text>
</comment>
<keyword evidence="2" id="KW-1185">Reference proteome</keyword>
<dbReference type="eggNOG" id="COG5614">
    <property type="taxonomic scope" value="Bacteria"/>
</dbReference>